<evidence type="ECO:0000313" key="3">
    <source>
        <dbReference type="Proteomes" id="UP000037923"/>
    </source>
</evidence>
<dbReference type="RefSeq" id="XP_015654797.1">
    <property type="nucleotide sequence ID" value="XM_015806433.1"/>
</dbReference>
<dbReference type="VEuPathDB" id="TriTrypDB:LpyrH10_20_0280"/>
<evidence type="ECO:0000256" key="1">
    <source>
        <dbReference type="SAM" id="Phobius"/>
    </source>
</evidence>
<comment type="caution">
    <text evidence="2">The sequence shown here is derived from an EMBL/GenBank/DDBJ whole genome shotgun (WGS) entry which is preliminary data.</text>
</comment>
<proteinExistence type="predicted"/>
<keyword evidence="1" id="KW-1133">Transmembrane helix</keyword>
<reference evidence="2 3" key="1">
    <citation type="submission" date="2015-07" db="EMBL/GenBank/DDBJ databases">
        <title>High-quality genome of monoxenous trypanosomatid Leptomonas pyrrhocoris.</title>
        <authorList>
            <person name="Flegontov P."/>
            <person name="Butenko A."/>
            <person name="Firsov S."/>
            <person name="Vlcek C."/>
            <person name="Logacheva M.D."/>
            <person name="Field M."/>
            <person name="Filatov D."/>
            <person name="Flegontova O."/>
            <person name="Gerasimov E."/>
            <person name="Jackson A.P."/>
            <person name="Kelly S."/>
            <person name="Opperdoes F."/>
            <person name="O'Reilly A."/>
            <person name="Votypka J."/>
            <person name="Yurchenko V."/>
            <person name="Lukes J."/>
        </authorList>
    </citation>
    <scope>NUCLEOTIDE SEQUENCE [LARGE SCALE GENOMIC DNA]</scope>
    <source>
        <strain evidence="2">H10</strain>
    </source>
</reference>
<keyword evidence="3" id="KW-1185">Reference proteome</keyword>
<accession>A0A0N0VDX0</accession>
<keyword evidence="1" id="KW-0812">Transmembrane</keyword>
<feature type="transmembrane region" description="Helical" evidence="1">
    <location>
        <begin position="55"/>
        <end position="80"/>
    </location>
</feature>
<organism evidence="2 3">
    <name type="scientific">Leptomonas pyrrhocoris</name>
    <name type="common">Firebug parasite</name>
    <dbReference type="NCBI Taxonomy" id="157538"/>
    <lineage>
        <taxon>Eukaryota</taxon>
        <taxon>Discoba</taxon>
        <taxon>Euglenozoa</taxon>
        <taxon>Kinetoplastea</taxon>
        <taxon>Metakinetoplastina</taxon>
        <taxon>Trypanosomatida</taxon>
        <taxon>Trypanosomatidae</taxon>
        <taxon>Leishmaniinae</taxon>
        <taxon>Leptomonas</taxon>
    </lineage>
</organism>
<gene>
    <name evidence="2" type="ORF">ABB37_07705</name>
</gene>
<dbReference type="GeneID" id="26907990"/>
<evidence type="ECO:0000313" key="2">
    <source>
        <dbReference type="EMBL" id="KPA76358.1"/>
    </source>
</evidence>
<protein>
    <recommendedName>
        <fullName evidence="4">Transmembrane protein</fullName>
    </recommendedName>
</protein>
<dbReference type="AlphaFoldDB" id="A0A0N0VDX0"/>
<dbReference type="EMBL" id="LGTL01000020">
    <property type="protein sequence ID" value="KPA76358.1"/>
    <property type="molecule type" value="Genomic_DNA"/>
</dbReference>
<dbReference type="Proteomes" id="UP000037923">
    <property type="component" value="Unassembled WGS sequence"/>
</dbReference>
<evidence type="ECO:0008006" key="4">
    <source>
        <dbReference type="Google" id="ProtNLM"/>
    </source>
</evidence>
<sequence>MFSKTIFHDKLKKNLIQSDVSHCGFFFAVGAPLGLIFFQFSSSSLFSRFLRRQRAFFFLGGGLALSLSLLLLCFCCSLCFCGKRSFIMIFVFLRRCTCVCSLKHEPSNDWRFQSVFLFRITGNEMQKTIMTLIF</sequence>
<keyword evidence="1" id="KW-0472">Membrane</keyword>
<name>A0A0N0VDX0_LEPPY</name>
<feature type="transmembrane region" description="Helical" evidence="1">
    <location>
        <begin position="20"/>
        <end position="40"/>
    </location>
</feature>